<comment type="caution">
    <text evidence="2">The sequence shown here is derived from an EMBL/GenBank/DDBJ whole genome shotgun (WGS) entry which is preliminary data.</text>
</comment>
<evidence type="ECO:0000313" key="3">
    <source>
        <dbReference type="Proteomes" id="UP000824002"/>
    </source>
</evidence>
<name>A0A9D1FMH0_9FIRM</name>
<feature type="region of interest" description="Disordered" evidence="1">
    <location>
        <begin position="29"/>
        <end position="70"/>
    </location>
</feature>
<accession>A0A9D1FMH0</accession>
<evidence type="ECO:0000313" key="2">
    <source>
        <dbReference type="EMBL" id="HIS76382.1"/>
    </source>
</evidence>
<reference evidence="2" key="1">
    <citation type="submission" date="2020-10" db="EMBL/GenBank/DDBJ databases">
        <authorList>
            <person name="Gilroy R."/>
        </authorList>
    </citation>
    <scope>NUCLEOTIDE SEQUENCE</scope>
    <source>
        <strain evidence="2">CHK199-13235</strain>
    </source>
</reference>
<feature type="compositionally biased region" description="Polar residues" evidence="1">
    <location>
        <begin position="48"/>
        <end position="58"/>
    </location>
</feature>
<dbReference type="Proteomes" id="UP000824002">
    <property type="component" value="Unassembled WGS sequence"/>
</dbReference>
<feature type="compositionally biased region" description="Polar residues" evidence="1">
    <location>
        <begin position="93"/>
        <end position="106"/>
    </location>
</feature>
<dbReference type="EMBL" id="DVJP01000040">
    <property type="protein sequence ID" value="HIS76382.1"/>
    <property type="molecule type" value="Genomic_DNA"/>
</dbReference>
<evidence type="ECO:0000256" key="1">
    <source>
        <dbReference type="SAM" id="MobiDB-lite"/>
    </source>
</evidence>
<dbReference type="AlphaFoldDB" id="A0A9D1FMH0"/>
<protein>
    <submittedName>
        <fullName evidence="2">Uncharacterized protein</fullName>
    </submittedName>
</protein>
<proteinExistence type="predicted"/>
<feature type="region of interest" description="Disordered" evidence="1">
    <location>
        <begin position="86"/>
        <end position="106"/>
    </location>
</feature>
<sequence length="106" mass="11484">MNSQRQGTEGKYYGVSAYNIEIRNNQITGVRGSVPQGNTEAPPASGLVSWSGQKSSDPISEAYSGDNTKNEVREDIEISLAALQQRAPELSRRNSPNQNQAAFGNQ</sequence>
<organism evidence="2 3">
    <name type="scientific">Candidatus Merdivicinus excrementipullorum</name>
    <dbReference type="NCBI Taxonomy" id="2840867"/>
    <lineage>
        <taxon>Bacteria</taxon>
        <taxon>Bacillati</taxon>
        <taxon>Bacillota</taxon>
        <taxon>Clostridia</taxon>
        <taxon>Eubacteriales</taxon>
        <taxon>Oscillospiraceae</taxon>
        <taxon>Oscillospiraceae incertae sedis</taxon>
        <taxon>Candidatus Merdivicinus</taxon>
    </lineage>
</organism>
<gene>
    <name evidence="2" type="ORF">IAB51_06155</name>
</gene>
<reference evidence="2" key="2">
    <citation type="journal article" date="2021" name="PeerJ">
        <title>Extensive microbial diversity within the chicken gut microbiome revealed by metagenomics and culture.</title>
        <authorList>
            <person name="Gilroy R."/>
            <person name="Ravi A."/>
            <person name="Getino M."/>
            <person name="Pursley I."/>
            <person name="Horton D.L."/>
            <person name="Alikhan N.F."/>
            <person name="Baker D."/>
            <person name="Gharbi K."/>
            <person name="Hall N."/>
            <person name="Watson M."/>
            <person name="Adriaenssens E.M."/>
            <person name="Foster-Nyarko E."/>
            <person name="Jarju S."/>
            <person name="Secka A."/>
            <person name="Antonio M."/>
            <person name="Oren A."/>
            <person name="Chaudhuri R.R."/>
            <person name="La Ragione R."/>
            <person name="Hildebrand F."/>
            <person name="Pallen M.J."/>
        </authorList>
    </citation>
    <scope>NUCLEOTIDE SEQUENCE</scope>
    <source>
        <strain evidence="2">CHK199-13235</strain>
    </source>
</reference>